<name>A0A7S1BU22_9STRA</name>
<dbReference type="EMBL" id="HBFR01034452">
    <property type="protein sequence ID" value="CAD8897946.1"/>
    <property type="molecule type" value="Transcribed_RNA"/>
</dbReference>
<evidence type="ECO:0000313" key="1">
    <source>
        <dbReference type="EMBL" id="CAD8897946.1"/>
    </source>
</evidence>
<dbReference type="AlphaFoldDB" id="A0A7S1BU22"/>
<protein>
    <submittedName>
        <fullName evidence="1">Uncharacterized protein</fullName>
    </submittedName>
</protein>
<proteinExistence type="predicted"/>
<gene>
    <name evidence="1" type="ORF">CHYS00102_LOCUS25160</name>
</gene>
<organism evidence="1">
    <name type="scientific">Corethron hystrix</name>
    <dbReference type="NCBI Taxonomy" id="216773"/>
    <lineage>
        <taxon>Eukaryota</taxon>
        <taxon>Sar</taxon>
        <taxon>Stramenopiles</taxon>
        <taxon>Ochrophyta</taxon>
        <taxon>Bacillariophyta</taxon>
        <taxon>Coscinodiscophyceae</taxon>
        <taxon>Corethrophycidae</taxon>
        <taxon>Corethrales</taxon>
        <taxon>Corethraceae</taxon>
        <taxon>Corethron</taxon>
    </lineage>
</organism>
<accession>A0A7S1BU22</accession>
<sequence>METDHVVPSNFSKLNNHLCILQRRLISIKKEGLLFTIQIFFSFYIHRRYILITSIVITNVFLLTQNERDDQPVQTKIARKYLDEESSNKKCVTLRGYLPAGIPSKTHFFPRSGHRGLCSDSACSCIGCNSNR</sequence>
<reference evidence="1" key="1">
    <citation type="submission" date="2021-01" db="EMBL/GenBank/DDBJ databases">
        <authorList>
            <person name="Corre E."/>
            <person name="Pelletier E."/>
            <person name="Niang G."/>
            <person name="Scheremetjew M."/>
            <person name="Finn R."/>
            <person name="Kale V."/>
            <person name="Holt S."/>
            <person name="Cochrane G."/>
            <person name="Meng A."/>
            <person name="Brown T."/>
            <person name="Cohen L."/>
        </authorList>
    </citation>
    <scope>NUCLEOTIDE SEQUENCE</scope>
    <source>
        <strain evidence="1">308</strain>
    </source>
</reference>